<keyword evidence="2" id="KW-0238">DNA-binding</keyword>
<keyword evidence="1" id="KW-0677">Repeat</keyword>
<dbReference type="InterPro" id="IPR050560">
    <property type="entry name" value="MYB_TF"/>
</dbReference>
<feature type="domain" description="HTH myb-type" evidence="5">
    <location>
        <begin position="55"/>
        <end position="105"/>
    </location>
</feature>
<keyword evidence="7" id="KW-1185">Reference proteome</keyword>
<dbReference type="STRING" id="578459.A0A0P9F1Z5"/>
<feature type="non-terminal residue" evidence="6">
    <location>
        <position position="1"/>
    </location>
</feature>
<dbReference type="PROSITE" id="PS51294">
    <property type="entry name" value="HTH_MYB"/>
    <property type="match status" value="2"/>
</dbReference>
<dbReference type="GO" id="GO:0000981">
    <property type="term" value="F:DNA-binding transcription factor activity, RNA polymerase II-specific"/>
    <property type="evidence" value="ECO:0007669"/>
    <property type="project" value="TreeGrafter"/>
</dbReference>
<organism evidence="6 7">
    <name type="scientific">Rhodotorula graminis (strain WP1)</name>
    <dbReference type="NCBI Taxonomy" id="578459"/>
    <lineage>
        <taxon>Eukaryota</taxon>
        <taxon>Fungi</taxon>
        <taxon>Dikarya</taxon>
        <taxon>Basidiomycota</taxon>
        <taxon>Pucciniomycotina</taxon>
        <taxon>Microbotryomycetes</taxon>
        <taxon>Sporidiobolales</taxon>
        <taxon>Sporidiobolaceae</taxon>
        <taxon>Rhodotorula</taxon>
    </lineage>
</organism>
<dbReference type="GO" id="GO:0000978">
    <property type="term" value="F:RNA polymerase II cis-regulatory region sequence-specific DNA binding"/>
    <property type="evidence" value="ECO:0007669"/>
    <property type="project" value="TreeGrafter"/>
</dbReference>
<evidence type="ECO:0000256" key="3">
    <source>
        <dbReference type="SAM" id="MobiDB-lite"/>
    </source>
</evidence>
<dbReference type="Proteomes" id="UP000053890">
    <property type="component" value="Unassembled WGS sequence"/>
</dbReference>
<dbReference type="InterPro" id="IPR001005">
    <property type="entry name" value="SANT/Myb"/>
</dbReference>
<dbReference type="RefSeq" id="XP_018269755.1">
    <property type="nucleotide sequence ID" value="XM_018412331.1"/>
</dbReference>
<dbReference type="EMBL" id="KQ474082">
    <property type="protein sequence ID" value="KPV73706.1"/>
    <property type="molecule type" value="Genomic_DNA"/>
</dbReference>
<evidence type="ECO:0000259" key="5">
    <source>
        <dbReference type="PROSITE" id="PS51294"/>
    </source>
</evidence>
<feature type="region of interest" description="Disordered" evidence="3">
    <location>
        <begin position="107"/>
        <end position="143"/>
    </location>
</feature>
<dbReference type="PANTHER" id="PTHR45614:SF25">
    <property type="entry name" value="MYB PROTEIN"/>
    <property type="match status" value="1"/>
</dbReference>
<feature type="domain" description="HTH myb-type" evidence="5">
    <location>
        <begin position="1"/>
        <end position="54"/>
    </location>
</feature>
<dbReference type="PROSITE" id="PS50090">
    <property type="entry name" value="MYB_LIKE"/>
    <property type="match status" value="2"/>
</dbReference>
<proteinExistence type="predicted"/>
<dbReference type="GO" id="GO:0045944">
    <property type="term" value="P:positive regulation of transcription by RNA polymerase II"/>
    <property type="evidence" value="ECO:0007669"/>
    <property type="project" value="TreeGrafter"/>
</dbReference>
<name>A0A0P9F1Z5_RHOGW</name>
<sequence length="143" mass="16079">KTIKGSWTAAEDAKLVELVDEFGSEKWVIISSQMGSRSGKQCRERWHNHLNPNIKKSDWSPEEDALIRDLHAKIGPRWAEMAKHLPGRPDNSIKNYWNACVPSLLPSLPRRRGPERPSRVDPDLPILPCAADKLARSATGPRA</sequence>
<dbReference type="GO" id="GO:0000278">
    <property type="term" value="P:mitotic cell cycle"/>
    <property type="evidence" value="ECO:0007669"/>
    <property type="project" value="TreeGrafter"/>
</dbReference>
<dbReference type="InterPro" id="IPR009057">
    <property type="entry name" value="Homeodomain-like_sf"/>
</dbReference>
<reference evidence="6 7" key="1">
    <citation type="journal article" date="2015" name="Front. Microbiol.">
        <title>Genome sequence of the plant growth promoting endophytic yeast Rhodotorula graminis WP1.</title>
        <authorList>
            <person name="Firrincieli A."/>
            <person name="Otillar R."/>
            <person name="Salamov A."/>
            <person name="Schmutz J."/>
            <person name="Khan Z."/>
            <person name="Redman R.S."/>
            <person name="Fleck N.D."/>
            <person name="Lindquist E."/>
            <person name="Grigoriev I.V."/>
            <person name="Doty S.L."/>
        </authorList>
    </citation>
    <scope>NUCLEOTIDE SEQUENCE [LARGE SCALE GENOMIC DNA]</scope>
    <source>
        <strain evidence="6 7">WP1</strain>
    </source>
</reference>
<evidence type="ECO:0000313" key="7">
    <source>
        <dbReference type="Proteomes" id="UP000053890"/>
    </source>
</evidence>
<dbReference type="CDD" id="cd00167">
    <property type="entry name" value="SANT"/>
    <property type="match status" value="2"/>
</dbReference>
<dbReference type="SMART" id="SM00717">
    <property type="entry name" value="SANT"/>
    <property type="match status" value="2"/>
</dbReference>
<gene>
    <name evidence="6" type="ORF">RHOBADRAFT_16687</name>
</gene>
<dbReference type="GO" id="GO:0005634">
    <property type="term" value="C:nucleus"/>
    <property type="evidence" value="ECO:0007669"/>
    <property type="project" value="TreeGrafter"/>
</dbReference>
<dbReference type="PANTHER" id="PTHR45614">
    <property type="entry name" value="MYB PROTEIN-RELATED"/>
    <property type="match status" value="1"/>
</dbReference>
<feature type="compositionally biased region" description="Basic and acidic residues" evidence="3">
    <location>
        <begin position="112"/>
        <end position="122"/>
    </location>
</feature>
<dbReference type="GeneID" id="28972780"/>
<feature type="domain" description="Myb-like" evidence="4">
    <location>
        <begin position="51"/>
        <end position="101"/>
    </location>
</feature>
<dbReference type="FunFam" id="1.10.10.60:FF:000010">
    <property type="entry name" value="Transcriptional activator Myb isoform A"/>
    <property type="match status" value="1"/>
</dbReference>
<feature type="domain" description="Myb-like" evidence="4">
    <location>
        <begin position="1"/>
        <end position="50"/>
    </location>
</feature>
<dbReference type="SUPFAM" id="SSF46689">
    <property type="entry name" value="Homeodomain-like"/>
    <property type="match status" value="1"/>
</dbReference>
<evidence type="ECO:0000313" key="6">
    <source>
        <dbReference type="EMBL" id="KPV73706.1"/>
    </source>
</evidence>
<dbReference type="OrthoDB" id="2143914at2759"/>
<dbReference type="InterPro" id="IPR017930">
    <property type="entry name" value="Myb_dom"/>
</dbReference>
<accession>A0A0P9F1Z5</accession>
<evidence type="ECO:0000256" key="2">
    <source>
        <dbReference type="ARBA" id="ARBA00023125"/>
    </source>
</evidence>
<dbReference type="OMA" id="METRIGK"/>
<evidence type="ECO:0000259" key="4">
    <source>
        <dbReference type="PROSITE" id="PS50090"/>
    </source>
</evidence>
<dbReference type="Gene3D" id="1.10.10.60">
    <property type="entry name" value="Homeodomain-like"/>
    <property type="match status" value="2"/>
</dbReference>
<dbReference type="Pfam" id="PF13921">
    <property type="entry name" value="Myb_DNA-bind_6"/>
    <property type="match status" value="1"/>
</dbReference>
<dbReference type="AlphaFoldDB" id="A0A0P9F1Z5"/>
<evidence type="ECO:0000256" key="1">
    <source>
        <dbReference type="ARBA" id="ARBA00022737"/>
    </source>
</evidence>
<protein>
    <submittedName>
        <fullName evidence="6">Uncharacterized protein</fullName>
    </submittedName>
</protein>